<protein>
    <submittedName>
        <fullName evidence="2">Aldo/keto reductase</fullName>
    </submittedName>
</protein>
<name>D0LU37_HALO1</name>
<dbReference type="Proteomes" id="UP000001880">
    <property type="component" value="Chromosome"/>
</dbReference>
<gene>
    <name evidence="2" type="ordered locus">Hoch_4912</name>
</gene>
<dbReference type="eggNOG" id="COG0667">
    <property type="taxonomic scope" value="Bacteria"/>
</dbReference>
<dbReference type="InterPro" id="IPR036812">
    <property type="entry name" value="NAD(P)_OxRdtase_dom_sf"/>
</dbReference>
<reference evidence="2 3" key="1">
    <citation type="journal article" date="2010" name="Stand. Genomic Sci.">
        <title>Complete genome sequence of Haliangium ochraceum type strain (SMP-2).</title>
        <authorList>
            <consortium name="US DOE Joint Genome Institute (JGI-PGF)"/>
            <person name="Ivanova N."/>
            <person name="Daum C."/>
            <person name="Lang E."/>
            <person name="Abt B."/>
            <person name="Kopitz M."/>
            <person name="Saunders E."/>
            <person name="Lapidus A."/>
            <person name="Lucas S."/>
            <person name="Glavina Del Rio T."/>
            <person name="Nolan M."/>
            <person name="Tice H."/>
            <person name="Copeland A."/>
            <person name="Cheng J.F."/>
            <person name="Chen F."/>
            <person name="Bruce D."/>
            <person name="Goodwin L."/>
            <person name="Pitluck S."/>
            <person name="Mavromatis K."/>
            <person name="Pati A."/>
            <person name="Mikhailova N."/>
            <person name="Chen A."/>
            <person name="Palaniappan K."/>
            <person name="Land M."/>
            <person name="Hauser L."/>
            <person name="Chang Y.J."/>
            <person name="Jeffries C.D."/>
            <person name="Detter J.C."/>
            <person name="Brettin T."/>
            <person name="Rohde M."/>
            <person name="Goker M."/>
            <person name="Bristow J."/>
            <person name="Markowitz V."/>
            <person name="Eisen J.A."/>
            <person name="Hugenholtz P."/>
            <person name="Kyrpides N.C."/>
            <person name="Klenk H.P."/>
        </authorList>
    </citation>
    <scope>NUCLEOTIDE SEQUENCE [LARGE SCALE GENOMIC DNA]</scope>
    <source>
        <strain evidence="3">DSM 14365 / CIP 107738 / JCM 11303 / AJ 13395 / SMP-2</strain>
    </source>
</reference>
<evidence type="ECO:0000313" key="3">
    <source>
        <dbReference type="Proteomes" id="UP000001880"/>
    </source>
</evidence>
<accession>D0LU37</accession>
<proteinExistence type="predicted"/>
<dbReference type="InterPro" id="IPR023210">
    <property type="entry name" value="NADP_OxRdtase_dom"/>
</dbReference>
<evidence type="ECO:0000259" key="1">
    <source>
        <dbReference type="Pfam" id="PF00248"/>
    </source>
</evidence>
<keyword evidence="3" id="KW-1185">Reference proteome</keyword>
<dbReference type="PANTHER" id="PTHR43312">
    <property type="entry name" value="D-THREO-ALDOSE 1-DEHYDROGENASE"/>
    <property type="match status" value="1"/>
</dbReference>
<dbReference type="STRING" id="502025.Hoch_4912"/>
<dbReference type="KEGG" id="hoh:Hoch_4912"/>
<dbReference type="EMBL" id="CP001804">
    <property type="protein sequence ID" value="ACY17401.1"/>
    <property type="molecule type" value="Genomic_DNA"/>
</dbReference>
<feature type="domain" description="NADP-dependent oxidoreductase" evidence="1">
    <location>
        <begin position="20"/>
        <end position="284"/>
    </location>
</feature>
<dbReference type="Gene3D" id="3.20.20.100">
    <property type="entry name" value="NADP-dependent oxidoreductase domain"/>
    <property type="match status" value="1"/>
</dbReference>
<dbReference type="AlphaFoldDB" id="D0LU37"/>
<sequence>MHDSLPRRSFGTTGLEVSALGLGAGQLGDTQLSDREAERLLDEALALGINLVDTARSYGPSEERIGRFLRARHRDAIVLSTKLGYGIPGVADWTPECIARGVDAARARLGVDTVDIVHLHSCPREVLESGGVVDALADAVRAGKVRVAAYSGDNEAAEYAVASGHFGSVQTSLSVCDQRAGGALLDAARERGMGVIAKRPVANAPWRFATCPSGNEAEFYWHRWQAMKIDTQGLAWQEIAVRFAVWCPGVHSAIVGTANPGHLRENLELAARGPLPDDLYRALRDAFAQHAGEWAGRI</sequence>
<dbReference type="PANTHER" id="PTHR43312:SF1">
    <property type="entry name" value="NADP-DEPENDENT OXIDOREDUCTASE DOMAIN-CONTAINING PROTEIN"/>
    <property type="match status" value="1"/>
</dbReference>
<dbReference type="Pfam" id="PF00248">
    <property type="entry name" value="Aldo_ket_red"/>
    <property type="match status" value="1"/>
</dbReference>
<organism evidence="2 3">
    <name type="scientific">Haliangium ochraceum (strain DSM 14365 / JCM 11303 / SMP-2)</name>
    <dbReference type="NCBI Taxonomy" id="502025"/>
    <lineage>
        <taxon>Bacteria</taxon>
        <taxon>Pseudomonadati</taxon>
        <taxon>Myxococcota</taxon>
        <taxon>Polyangia</taxon>
        <taxon>Haliangiales</taxon>
        <taxon>Kofleriaceae</taxon>
        <taxon>Haliangium</taxon>
    </lineage>
</organism>
<evidence type="ECO:0000313" key="2">
    <source>
        <dbReference type="EMBL" id="ACY17401.1"/>
    </source>
</evidence>
<dbReference type="SUPFAM" id="SSF51430">
    <property type="entry name" value="NAD(P)-linked oxidoreductase"/>
    <property type="match status" value="1"/>
</dbReference>
<dbReference type="HOGENOM" id="CLU_023205_2_3_7"/>
<dbReference type="InterPro" id="IPR053135">
    <property type="entry name" value="AKR2_Oxidoreductase"/>
</dbReference>
<dbReference type="CDD" id="cd19095">
    <property type="entry name" value="AKR_PA4992-like"/>
    <property type="match status" value="1"/>
</dbReference>
<dbReference type="RefSeq" id="WP_012829993.1">
    <property type="nucleotide sequence ID" value="NC_013440.1"/>
</dbReference>